<dbReference type="SUPFAM" id="SSF81383">
    <property type="entry name" value="F-box domain"/>
    <property type="match status" value="1"/>
</dbReference>
<accession>A0AAV9XLC7</accession>
<evidence type="ECO:0000313" key="3">
    <source>
        <dbReference type="EMBL" id="KAK6542426.1"/>
    </source>
</evidence>
<dbReference type="CDD" id="cd09917">
    <property type="entry name" value="F-box_SF"/>
    <property type="match status" value="1"/>
</dbReference>
<feature type="domain" description="F-box" evidence="2">
    <location>
        <begin position="3"/>
        <end position="52"/>
    </location>
</feature>
<feature type="region of interest" description="Disordered" evidence="1">
    <location>
        <begin position="278"/>
        <end position="298"/>
    </location>
</feature>
<keyword evidence="4" id="KW-1185">Reference proteome</keyword>
<dbReference type="PROSITE" id="PS50181">
    <property type="entry name" value="FBOX"/>
    <property type="match status" value="1"/>
</dbReference>
<comment type="caution">
    <text evidence="3">The sequence shown here is derived from an EMBL/GenBank/DDBJ whole genome shotgun (WGS) entry which is preliminary data.</text>
</comment>
<dbReference type="InterPro" id="IPR036047">
    <property type="entry name" value="F-box-like_dom_sf"/>
</dbReference>
<dbReference type="AlphaFoldDB" id="A0AAV9XLC7"/>
<dbReference type="InterPro" id="IPR001810">
    <property type="entry name" value="F-box_dom"/>
</dbReference>
<evidence type="ECO:0000259" key="2">
    <source>
        <dbReference type="PROSITE" id="PS50181"/>
    </source>
</evidence>
<proteinExistence type="predicted"/>
<dbReference type="Proteomes" id="UP001365542">
    <property type="component" value="Unassembled WGS sequence"/>
</dbReference>
<reference evidence="3 4" key="1">
    <citation type="submission" date="2019-10" db="EMBL/GenBank/DDBJ databases">
        <authorList>
            <person name="Palmer J.M."/>
        </authorList>
    </citation>
    <scope>NUCLEOTIDE SEQUENCE [LARGE SCALE GENOMIC DNA]</scope>
    <source>
        <strain evidence="3 4">TWF694</strain>
    </source>
</reference>
<dbReference type="EMBL" id="JAVHJO010000002">
    <property type="protein sequence ID" value="KAK6542426.1"/>
    <property type="molecule type" value="Genomic_DNA"/>
</dbReference>
<dbReference type="Gene3D" id="3.80.10.10">
    <property type="entry name" value="Ribonuclease Inhibitor"/>
    <property type="match status" value="1"/>
</dbReference>
<dbReference type="InterPro" id="IPR032675">
    <property type="entry name" value="LRR_dom_sf"/>
</dbReference>
<dbReference type="SUPFAM" id="SSF52047">
    <property type="entry name" value="RNI-like"/>
    <property type="match status" value="1"/>
</dbReference>
<organism evidence="3 4">
    <name type="scientific">Orbilia ellipsospora</name>
    <dbReference type="NCBI Taxonomy" id="2528407"/>
    <lineage>
        <taxon>Eukaryota</taxon>
        <taxon>Fungi</taxon>
        <taxon>Dikarya</taxon>
        <taxon>Ascomycota</taxon>
        <taxon>Pezizomycotina</taxon>
        <taxon>Orbiliomycetes</taxon>
        <taxon>Orbiliales</taxon>
        <taxon>Orbiliaceae</taxon>
        <taxon>Orbilia</taxon>
    </lineage>
</organism>
<sequence length="504" mass="56968">MSPAKLNDLPPEIFIRIGTFLDEDDLLAIRLTCKECNTKAHEAHLTAVFQCRRVYFAPASFGNLSKIGGHPSKANLRVRDIIISCSMPYQTCRDAIVGDTPASKNEKVGGGPRGVLSVVSDTSRRLIPDVEQMQATGDEVVRLAQAFAKLPNIRSIRIERDDSLPLSRSELNLYFPDLKLTPGNRIPKELGEIRGEYIQYDAAVSFWDIPVSAAIRAGSKLETLIDSHDPECPEGIPLDWFACSQTRLEAFRDKWSCLRVLKFDVDASCALKNRSEADSDSETESYPNKTRKPEKEQLNSRNPAFCTWLESLMGLEELELSSNCLADAEDDYEAYILPTTTGLPNLKKLSLRIMKLDFRNLCNFLRFCKSTLCTLSISECSLENPVSSWFRLLKHIRTQCTNIKVLSLSPSLRDYPQDKYSELYLPWIEARKNPVSRKLIATVGAREDNRTNYMLEKDLGRILDANFVPEEFWNSLTNGGWVRDGLGDGLMEITLVTPRKEMFF</sequence>
<evidence type="ECO:0000313" key="4">
    <source>
        <dbReference type="Proteomes" id="UP001365542"/>
    </source>
</evidence>
<name>A0AAV9XLC7_9PEZI</name>
<protein>
    <recommendedName>
        <fullName evidence="2">F-box domain-containing protein</fullName>
    </recommendedName>
</protein>
<evidence type="ECO:0000256" key="1">
    <source>
        <dbReference type="SAM" id="MobiDB-lite"/>
    </source>
</evidence>
<gene>
    <name evidence="3" type="ORF">TWF694_006381</name>
</gene>